<dbReference type="RefSeq" id="WP_096601721.1">
    <property type="nucleotide sequence ID" value="NZ_OBEN01000004.1"/>
</dbReference>
<dbReference type="InterPro" id="IPR001261">
    <property type="entry name" value="ArgE/DapE_CS"/>
</dbReference>
<dbReference type="Gene3D" id="3.40.630.10">
    <property type="entry name" value="Zn peptidases"/>
    <property type="match status" value="1"/>
</dbReference>
<dbReference type="Pfam" id="PF04389">
    <property type="entry name" value="Peptidase_M28"/>
    <property type="match status" value="1"/>
</dbReference>
<dbReference type="Gene3D" id="3.50.30.30">
    <property type="match status" value="1"/>
</dbReference>
<keyword evidence="4" id="KW-1185">Reference proteome</keyword>
<feature type="domain" description="Peptidase M28" evidence="2">
    <location>
        <begin position="178"/>
        <end position="348"/>
    </location>
</feature>
<organism evidence="3 4">
    <name type="scientific">Hydrogenobacter hydrogenophilus</name>
    <dbReference type="NCBI Taxonomy" id="35835"/>
    <lineage>
        <taxon>Bacteria</taxon>
        <taxon>Pseudomonadati</taxon>
        <taxon>Aquificota</taxon>
        <taxon>Aquificia</taxon>
        <taxon>Aquificales</taxon>
        <taxon>Aquificaceae</taxon>
        <taxon>Hydrogenobacter</taxon>
    </lineage>
</organism>
<reference evidence="4" key="1">
    <citation type="submission" date="2017-09" db="EMBL/GenBank/DDBJ databases">
        <authorList>
            <person name="Varghese N."/>
            <person name="Submissions S."/>
        </authorList>
    </citation>
    <scope>NUCLEOTIDE SEQUENCE [LARGE SCALE GENOMIC DNA]</scope>
    <source>
        <strain evidence="4">DSM 2913</strain>
    </source>
</reference>
<evidence type="ECO:0000256" key="1">
    <source>
        <dbReference type="ARBA" id="ARBA00022801"/>
    </source>
</evidence>
<sequence length="355" mass="40774">MRSETLDELKRLADEVLRVNRLSGSEGNATAKRIIKKWLKHRGISYSEEFFYVERLMPIEASIEVGNTVVLGVPYAGSPSGVYEGYVKREPIEGDIALLRVSEEKRDHVKKAKACITYLDKVNTYYYGSVNGEGIPFVNIKLEDVQHIEDAYVKLTIKTKKEKVLCSNIVFDLGRGPTIYLVAHVDTAPEVFGSTDGVGFLLLLFLADELKKNFYLPYRIRFLLTDAKELGLEGSNFHVSKGIKYAYYCINLDTIGWRNPAVIYKDAEGYNGERIMEMFFKHLQDMRMDIPFVSKSSAKSDHIPFKRKGVQTLFLSSEPFTINHTLHDNTEAINWDMVIVWYELILSFLRRFHRL</sequence>
<protein>
    <submittedName>
        <fullName evidence="3">Peptidase family M28</fullName>
    </submittedName>
</protein>
<dbReference type="EMBL" id="OBEN01000004">
    <property type="protein sequence ID" value="SNZ13895.1"/>
    <property type="molecule type" value="Genomic_DNA"/>
</dbReference>
<dbReference type="OrthoDB" id="10948at2"/>
<proteinExistence type="predicted"/>
<dbReference type="Proteomes" id="UP000218627">
    <property type="component" value="Unassembled WGS sequence"/>
</dbReference>
<dbReference type="AlphaFoldDB" id="A0A285NWP6"/>
<gene>
    <name evidence="3" type="ORF">SAMN06265353_0911</name>
</gene>
<evidence type="ECO:0000313" key="4">
    <source>
        <dbReference type="Proteomes" id="UP000218627"/>
    </source>
</evidence>
<accession>A0A285NWP6</accession>
<keyword evidence="1" id="KW-0378">Hydrolase</keyword>
<dbReference type="InterPro" id="IPR007484">
    <property type="entry name" value="Peptidase_M28"/>
</dbReference>
<evidence type="ECO:0000313" key="3">
    <source>
        <dbReference type="EMBL" id="SNZ13895.1"/>
    </source>
</evidence>
<dbReference type="PROSITE" id="PS00758">
    <property type="entry name" value="ARGE_DAPE_CPG2_1"/>
    <property type="match status" value="1"/>
</dbReference>
<dbReference type="SUPFAM" id="SSF53187">
    <property type="entry name" value="Zn-dependent exopeptidases"/>
    <property type="match status" value="1"/>
</dbReference>
<evidence type="ECO:0000259" key="2">
    <source>
        <dbReference type="Pfam" id="PF04389"/>
    </source>
</evidence>
<name>A0A285NWP6_9AQUI</name>